<organism evidence="1">
    <name type="scientific">candidate division CPR1 bacterium ADurb.Bin160</name>
    <dbReference type="NCBI Taxonomy" id="1852826"/>
    <lineage>
        <taxon>Bacteria</taxon>
        <taxon>candidate division CPR1</taxon>
    </lineage>
</organism>
<name>A0A1V5ZK88_9BACT</name>
<dbReference type="Proteomes" id="UP000485621">
    <property type="component" value="Unassembled WGS sequence"/>
</dbReference>
<protein>
    <submittedName>
        <fullName evidence="1">Uncharacterized protein</fullName>
    </submittedName>
</protein>
<gene>
    <name evidence="1" type="ORF">BWY04_01355</name>
</gene>
<proteinExistence type="predicted"/>
<dbReference type="AlphaFoldDB" id="A0A1V5ZK88"/>
<accession>A0A1V5ZK88</accession>
<sequence>MNNVVVGTENEKDIYGDKKLIAEIDRILDPTLEGQTTIDTSNQQEQHSSAIFETNFYELVEQINQTDANKYPDELVEAYAYSYLR</sequence>
<reference evidence="1" key="1">
    <citation type="submission" date="2017-02" db="EMBL/GenBank/DDBJ databases">
        <title>Delving into the versatile metabolic prowess of the omnipresent phylum Bacteroidetes.</title>
        <authorList>
            <person name="Nobu M.K."/>
            <person name="Mei R."/>
            <person name="Narihiro T."/>
            <person name="Kuroda K."/>
            <person name="Liu W.-T."/>
        </authorList>
    </citation>
    <scope>NUCLEOTIDE SEQUENCE</scope>
    <source>
        <strain evidence="1">ADurb.Bin160</strain>
    </source>
</reference>
<evidence type="ECO:0000313" key="1">
    <source>
        <dbReference type="EMBL" id="OQB40384.1"/>
    </source>
</evidence>
<dbReference type="EMBL" id="MWDB01000046">
    <property type="protein sequence ID" value="OQB40384.1"/>
    <property type="molecule type" value="Genomic_DNA"/>
</dbReference>
<comment type="caution">
    <text evidence="1">The sequence shown here is derived from an EMBL/GenBank/DDBJ whole genome shotgun (WGS) entry which is preliminary data.</text>
</comment>